<keyword evidence="3" id="KW-1134">Transmembrane beta strand</keyword>
<comment type="caution">
    <text evidence="8">The sequence shown here is derived from an EMBL/GenBank/DDBJ whole genome shotgun (WGS) entry which is preliminary data.</text>
</comment>
<dbReference type="AlphaFoldDB" id="A0A2S3R119"/>
<evidence type="ECO:0000256" key="6">
    <source>
        <dbReference type="ARBA" id="ARBA00023136"/>
    </source>
</evidence>
<dbReference type="PANTHER" id="PTHR35093:SF8">
    <property type="entry name" value="OUTER MEMBRANE PROTEIN NMB0088-RELATED"/>
    <property type="match status" value="1"/>
</dbReference>
<keyword evidence="5" id="KW-0732">Signal</keyword>
<dbReference type="EMBL" id="PDGH01000102">
    <property type="protein sequence ID" value="POB46484.1"/>
    <property type="molecule type" value="Genomic_DNA"/>
</dbReference>
<proteinExistence type="inferred from homology"/>
<sequence>MKTLNAFVPHSARRLDMPSFASLNTFCLSSLSLKRTLFSLSLLASAHASASGIFLQEAVIANAGTVGAGDGVYTQSAAAMWANPATMPWMGETLTTVNAMAFDLKMDYHDQSGVGHGQAASLMPSVGLFHVRQLNEDVHFGIALGTVGGSSLDYGSEWQGAALMTDIALAAVQINPALGFRVTDQLSWGIGAQISWASLEMGMANARRLEHSSDWAYGFNAGVMYQFDEQWDLGVSFRSKVNHEFSTELTGGQRALPVGTELVVPAIVDVSSSYAVNPKLKLLASIQLHRWSEWDTTVFDFGRLDSNPLGLNSIDRQWEDVWKFAVATDYQLNADWRLKAGFSYETSPQDDPSKQWVDLPVGQQYRYSVGATTQWDSYVLDVYYEYADLGEVDIATRKIANQDVGINGTFEGRIHFVGLSVSF</sequence>
<reference evidence="8 9" key="1">
    <citation type="journal article" date="2018" name="Front. Microbiol.">
        <title>Phylogeny of Vibrio vulnificus from the Analysis of the Core-Genome: Implications for Intra-Species Taxonomy.</title>
        <authorList>
            <person name="Roig F.J."/>
            <person name="Gonzalez-Candelas F."/>
            <person name="Sanjuan E."/>
            <person name="Fouz B."/>
            <person name="Feil E.J."/>
            <person name="Llorens C."/>
            <person name="Baker-Austin C."/>
            <person name="Oliver J.D."/>
            <person name="Danin-Poleg Y."/>
            <person name="Gibas C.J."/>
            <person name="Kashi Y."/>
            <person name="Gulig P.A."/>
            <person name="Morrison S.S."/>
            <person name="Amaro C."/>
        </authorList>
    </citation>
    <scope>NUCLEOTIDE SEQUENCE [LARGE SCALE GENOMIC DNA]</scope>
    <source>
        <strain evidence="8 9">CECT4608</strain>
    </source>
</reference>
<keyword evidence="6" id="KW-0472">Membrane</keyword>
<dbReference type="InterPro" id="IPR005017">
    <property type="entry name" value="OMPP1/FadL/TodX"/>
</dbReference>
<evidence type="ECO:0000256" key="2">
    <source>
        <dbReference type="ARBA" id="ARBA00008163"/>
    </source>
</evidence>
<keyword evidence="7" id="KW-0998">Cell outer membrane</keyword>
<dbReference type="SUPFAM" id="SSF56935">
    <property type="entry name" value="Porins"/>
    <property type="match status" value="1"/>
</dbReference>
<keyword evidence="4" id="KW-0812">Transmembrane</keyword>
<comment type="subcellular location">
    <subcellularLocation>
        <location evidence="1">Cell outer membrane</location>
        <topology evidence="1">Multi-pass membrane protein</topology>
    </subcellularLocation>
</comment>
<dbReference type="GO" id="GO:0009279">
    <property type="term" value="C:cell outer membrane"/>
    <property type="evidence" value="ECO:0007669"/>
    <property type="project" value="UniProtKB-SubCell"/>
</dbReference>
<comment type="similarity">
    <text evidence="2">Belongs to the OmpP1/FadL family.</text>
</comment>
<evidence type="ECO:0000313" key="8">
    <source>
        <dbReference type="EMBL" id="POB46484.1"/>
    </source>
</evidence>
<dbReference type="Gene3D" id="2.40.160.60">
    <property type="entry name" value="Outer membrane protein transport protein (OMPP1/FadL/TodX)"/>
    <property type="match status" value="1"/>
</dbReference>
<name>A0A2S3R119_VIBVL</name>
<accession>A0A2S3R119</accession>
<evidence type="ECO:0000256" key="7">
    <source>
        <dbReference type="ARBA" id="ARBA00023237"/>
    </source>
</evidence>
<evidence type="ECO:0000313" key="9">
    <source>
        <dbReference type="Proteomes" id="UP000237466"/>
    </source>
</evidence>
<evidence type="ECO:0000256" key="3">
    <source>
        <dbReference type="ARBA" id="ARBA00022452"/>
    </source>
</evidence>
<protein>
    <submittedName>
        <fullName evidence="8">Long-chain fatty acid transporter</fullName>
    </submittedName>
</protein>
<dbReference type="Proteomes" id="UP000237466">
    <property type="component" value="Unassembled WGS sequence"/>
</dbReference>
<dbReference type="Pfam" id="PF03349">
    <property type="entry name" value="Toluene_X"/>
    <property type="match status" value="1"/>
</dbReference>
<evidence type="ECO:0000256" key="4">
    <source>
        <dbReference type="ARBA" id="ARBA00022692"/>
    </source>
</evidence>
<gene>
    <name evidence="8" type="ORF">CRN52_15165</name>
</gene>
<organism evidence="8 9">
    <name type="scientific">Vibrio vulnificus</name>
    <dbReference type="NCBI Taxonomy" id="672"/>
    <lineage>
        <taxon>Bacteria</taxon>
        <taxon>Pseudomonadati</taxon>
        <taxon>Pseudomonadota</taxon>
        <taxon>Gammaproteobacteria</taxon>
        <taxon>Vibrionales</taxon>
        <taxon>Vibrionaceae</taxon>
        <taxon>Vibrio</taxon>
    </lineage>
</organism>
<evidence type="ECO:0000256" key="1">
    <source>
        <dbReference type="ARBA" id="ARBA00004571"/>
    </source>
</evidence>
<dbReference type="PANTHER" id="PTHR35093">
    <property type="entry name" value="OUTER MEMBRANE PROTEIN NMB0088-RELATED"/>
    <property type="match status" value="1"/>
</dbReference>
<dbReference type="GO" id="GO:0015483">
    <property type="term" value="F:long-chain fatty acid transporting porin activity"/>
    <property type="evidence" value="ECO:0007669"/>
    <property type="project" value="TreeGrafter"/>
</dbReference>
<evidence type="ECO:0000256" key="5">
    <source>
        <dbReference type="ARBA" id="ARBA00022729"/>
    </source>
</evidence>